<evidence type="ECO:0000313" key="3">
    <source>
        <dbReference type="EMBL" id="SDF13897.1"/>
    </source>
</evidence>
<name>A0ABY0N8Q0_9BACT</name>
<reference evidence="3 4" key="1">
    <citation type="submission" date="2016-10" db="EMBL/GenBank/DDBJ databases">
        <authorList>
            <person name="Varghese N."/>
            <person name="Submissions S."/>
        </authorList>
    </citation>
    <scope>NUCLEOTIDE SEQUENCE [LARGE SCALE GENOMIC DNA]</scope>
    <source>
        <strain evidence="3 4">DSM 2260</strain>
    </source>
</reference>
<feature type="compositionally biased region" description="Basic and acidic residues" evidence="1">
    <location>
        <begin position="241"/>
        <end position="250"/>
    </location>
</feature>
<keyword evidence="2" id="KW-0812">Transmembrane</keyword>
<comment type="caution">
    <text evidence="3">The sequence shown here is derived from an EMBL/GenBank/DDBJ whole genome shotgun (WGS) entry which is preliminary data.</text>
</comment>
<feature type="region of interest" description="Disordered" evidence="1">
    <location>
        <begin position="219"/>
        <end position="257"/>
    </location>
</feature>
<dbReference type="Proteomes" id="UP000198717">
    <property type="component" value="Unassembled WGS sequence"/>
</dbReference>
<sequence>MTWSDALKLLIPAVPILLLLLLIQSVIRTHIHIHISGHPSEKKYRIHLENMDDVASLDEIRLELRIRGQGSFSAKCTQPLGFDPWPTAFTSKFDERTAVLTATGLRRGERWLFEIFTDGDEQGVEVKCGVGRRELPTISSDAVNEFADNPSTSSLNRWLGIPLAAMLYLFCTIGLRLWQERTPIFRWKDAGISILVMLVGLLIHWFMLKPHQTTVAFPTSRPAFPRSPHPAQHCSPTSKIESPDFERSEIEAGPYSI</sequence>
<keyword evidence="2" id="KW-1133">Transmembrane helix</keyword>
<evidence type="ECO:0000256" key="2">
    <source>
        <dbReference type="SAM" id="Phobius"/>
    </source>
</evidence>
<feature type="transmembrane region" description="Helical" evidence="2">
    <location>
        <begin position="158"/>
        <end position="178"/>
    </location>
</feature>
<dbReference type="EMBL" id="FNAJ01000021">
    <property type="protein sequence ID" value="SDF13897.1"/>
    <property type="molecule type" value="Genomic_DNA"/>
</dbReference>
<proteinExistence type="predicted"/>
<protein>
    <submittedName>
        <fullName evidence="3">Uncharacterized protein</fullName>
    </submittedName>
</protein>
<keyword evidence="4" id="KW-1185">Reference proteome</keyword>
<gene>
    <name evidence="3" type="ORF">SAMN04488504_12152</name>
</gene>
<organism evidence="3 4">
    <name type="scientific">Myxococcus virescens</name>
    <dbReference type="NCBI Taxonomy" id="83456"/>
    <lineage>
        <taxon>Bacteria</taxon>
        <taxon>Pseudomonadati</taxon>
        <taxon>Myxococcota</taxon>
        <taxon>Myxococcia</taxon>
        <taxon>Myxococcales</taxon>
        <taxon>Cystobacterineae</taxon>
        <taxon>Myxococcaceae</taxon>
        <taxon>Myxococcus</taxon>
    </lineage>
</organism>
<feature type="transmembrane region" description="Helical" evidence="2">
    <location>
        <begin position="190"/>
        <end position="208"/>
    </location>
</feature>
<evidence type="ECO:0000313" key="4">
    <source>
        <dbReference type="Proteomes" id="UP000198717"/>
    </source>
</evidence>
<accession>A0ABY0N8Q0</accession>
<keyword evidence="2" id="KW-0472">Membrane</keyword>
<evidence type="ECO:0000256" key="1">
    <source>
        <dbReference type="SAM" id="MobiDB-lite"/>
    </source>
</evidence>